<dbReference type="RefSeq" id="XP_027125273.2">
    <property type="nucleotide sequence ID" value="XM_027269472.2"/>
</dbReference>
<feature type="region of interest" description="Disordered" evidence="1">
    <location>
        <begin position="104"/>
        <end position="127"/>
    </location>
</feature>
<evidence type="ECO:0000313" key="2">
    <source>
        <dbReference type="Proteomes" id="UP001652660"/>
    </source>
</evidence>
<reference evidence="2" key="1">
    <citation type="journal article" date="2025" name="Foods">
        <title>Unveiling the Microbial Signatures of Arabica Coffee Cherries: Insights into Ripeness Specific Diversity, Functional Traits, and Implications for Quality and Safety.</title>
        <authorList>
            <consortium name="RefSeq"/>
            <person name="Tenea G.N."/>
            <person name="Cifuentes V."/>
            <person name="Reyes P."/>
            <person name="Cevallos-Vallejos M."/>
        </authorList>
    </citation>
    <scope>NUCLEOTIDE SEQUENCE [LARGE SCALE GENOMIC DNA]</scope>
</reference>
<dbReference type="PANTHER" id="PTHR35488">
    <property type="entry name" value="OS05G0358900 PROTEIN-RELATED"/>
    <property type="match status" value="1"/>
</dbReference>
<dbReference type="PANTHER" id="PTHR35488:SF4">
    <property type="entry name" value="DUF4005 DOMAIN-CONTAINING PROTEIN"/>
    <property type="match status" value="1"/>
</dbReference>
<dbReference type="Proteomes" id="UP001652660">
    <property type="component" value="Chromosome 4e"/>
</dbReference>
<protein>
    <submittedName>
        <fullName evidence="3">Uncharacterized protein isoform X1</fullName>
    </submittedName>
</protein>
<evidence type="ECO:0000313" key="3">
    <source>
        <dbReference type="RefSeq" id="XP_027125273.2"/>
    </source>
</evidence>
<proteinExistence type="predicted"/>
<reference evidence="3" key="2">
    <citation type="submission" date="2025-08" db="UniProtKB">
        <authorList>
            <consortium name="RefSeq"/>
        </authorList>
    </citation>
    <scope>IDENTIFICATION</scope>
    <source>
        <tissue evidence="3">Leaves</tissue>
    </source>
</reference>
<dbReference type="GeneID" id="113741832"/>
<dbReference type="OrthoDB" id="737456at2759"/>
<evidence type="ECO:0000256" key="1">
    <source>
        <dbReference type="SAM" id="MobiDB-lite"/>
    </source>
</evidence>
<feature type="compositionally biased region" description="Basic and acidic residues" evidence="1">
    <location>
        <begin position="115"/>
        <end position="126"/>
    </location>
</feature>
<sequence>MRKAKGIRYENQEHENYIPLFSSGQFPFWNSEFYHLTSYQKNMVRYPNIIGKFALAFRRIHVRRMKTSPVFPRNEAGNYFGYEFDPHADFAQFLEEARKRTCDEGSFKVAPPDTEETRKTESNGEKRNKKSWKSSLFSWLKSDKKSDNLVEPLHGSAAPKLRRGIVSGPIRGSAGGLVPARPRKPVSGPLMSLFNPADKVDGIPYMCLSHLTNPHEAQSYGPVYLVT</sequence>
<gene>
    <name evidence="3" type="primary">LOC113741832</name>
</gene>
<dbReference type="AlphaFoldDB" id="A0A6P6XBX9"/>
<name>A0A6P6XBX9_COFAR</name>
<keyword evidence="2" id="KW-1185">Reference proteome</keyword>
<organism evidence="2 3">
    <name type="scientific">Coffea arabica</name>
    <name type="common">Arabian coffee</name>
    <dbReference type="NCBI Taxonomy" id="13443"/>
    <lineage>
        <taxon>Eukaryota</taxon>
        <taxon>Viridiplantae</taxon>
        <taxon>Streptophyta</taxon>
        <taxon>Embryophyta</taxon>
        <taxon>Tracheophyta</taxon>
        <taxon>Spermatophyta</taxon>
        <taxon>Magnoliopsida</taxon>
        <taxon>eudicotyledons</taxon>
        <taxon>Gunneridae</taxon>
        <taxon>Pentapetalae</taxon>
        <taxon>asterids</taxon>
        <taxon>lamiids</taxon>
        <taxon>Gentianales</taxon>
        <taxon>Rubiaceae</taxon>
        <taxon>Ixoroideae</taxon>
        <taxon>Gardenieae complex</taxon>
        <taxon>Bertiereae - Coffeeae clade</taxon>
        <taxon>Coffeeae</taxon>
        <taxon>Coffea</taxon>
    </lineage>
</organism>
<accession>A0A6P6XBX9</accession>